<dbReference type="Proteomes" id="UP001165960">
    <property type="component" value="Unassembled WGS sequence"/>
</dbReference>
<dbReference type="EMBL" id="QTSX02007291">
    <property type="protein sequence ID" value="KAJ9048978.1"/>
    <property type="molecule type" value="Genomic_DNA"/>
</dbReference>
<keyword evidence="2" id="KW-1185">Reference proteome</keyword>
<evidence type="ECO:0000313" key="1">
    <source>
        <dbReference type="EMBL" id="KAJ9048978.1"/>
    </source>
</evidence>
<reference evidence="1" key="1">
    <citation type="submission" date="2022-04" db="EMBL/GenBank/DDBJ databases">
        <title>Genome of the entomopathogenic fungus Entomophthora muscae.</title>
        <authorList>
            <person name="Elya C."/>
            <person name="Lovett B.R."/>
            <person name="Lee E."/>
            <person name="Macias A.M."/>
            <person name="Hajek A.E."/>
            <person name="De Bivort B.L."/>
            <person name="Kasson M.T."/>
            <person name="De Fine Licht H.H."/>
            <person name="Stajich J.E."/>
        </authorList>
    </citation>
    <scope>NUCLEOTIDE SEQUENCE</scope>
    <source>
        <strain evidence="1">Berkeley</strain>
    </source>
</reference>
<comment type="caution">
    <text evidence="1">The sequence shown here is derived from an EMBL/GenBank/DDBJ whole genome shotgun (WGS) entry which is preliminary data.</text>
</comment>
<gene>
    <name evidence="1" type="ORF">DSO57_1029236</name>
</gene>
<accession>A0ACC2RFX2</accession>
<organism evidence="1 2">
    <name type="scientific">Entomophthora muscae</name>
    <dbReference type="NCBI Taxonomy" id="34485"/>
    <lineage>
        <taxon>Eukaryota</taxon>
        <taxon>Fungi</taxon>
        <taxon>Fungi incertae sedis</taxon>
        <taxon>Zoopagomycota</taxon>
        <taxon>Entomophthoromycotina</taxon>
        <taxon>Entomophthoromycetes</taxon>
        <taxon>Entomophthorales</taxon>
        <taxon>Entomophthoraceae</taxon>
        <taxon>Entomophthora</taxon>
    </lineage>
</organism>
<sequence length="74" mass="8135">MREKLRLGISPFIKPGPNTDPSALSIGSRSRKLSEKSGGPPSLGKGPWRKRNPILQSWAWGFTPSYSNGNPWSN</sequence>
<proteinExistence type="predicted"/>
<protein>
    <submittedName>
        <fullName evidence="1">Uncharacterized protein</fullName>
    </submittedName>
</protein>
<evidence type="ECO:0000313" key="2">
    <source>
        <dbReference type="Proteomes" id="UP001165960"/>
    </source>
</evidence>
<name>A0ACC2RFX2_9FUNG</name>